<dbReference type="EMBL" id="ASWA01000004">
    <property type="protein sequence ID" value="EOT64031.1"/>
    <property type="molecule type" value="Genomic_DNA"/>
</dbReference>
<protein>
    <recommendedName>
        <fullName evidence="6">DUF3592 domain-containing protein</fullName>
    </recommendedName>
</protein>
<dbReference type="STRING" id="71451.RV07_GL004125"/>
<organism evidence="2 4">
    <name type="scientific">Enterococcus malodoratus ATCC 43197</name>
    <dbReference type="NCBI Taxonomy" id="1158601"/>
    <lineage>
        <taxon>Bacteria</taxon>
        <taxon>Bacillati</taxon>
        <taxon>Bacillota</taxon>
        <taxon>Bacilli</taxon>
        <taxon>Lactobacillales</taxon>
        <taxon>Enterococcaceae</taxon>
        <taxon>Enterococcus</taxon>
    </lineage>
</organism>
<reference evidence="3 5" key="2">
    <citation type="submission" date="2013-03" db="EMBL/GenBank/DDBJ databases">
        <title>The Genome Sequence of Enterococcus malodoratus ATCC_43197 (PacBio/Illumina hybrid assembly).</title>
        <authorList>
            <consortium name="The Broad Institute Genomics Platform"/>
            <consortium name="The Broad Institute Genome Sequencing Center for Infectious Disease"/>
            <person name="Earl A."/>
            <person name="Russ C."/>
            <person name="Gilmore M."/>
            <person name="Surin D."/>
            <person name="Walker B."/>
            <person name="Young S."/>
            <person name="Zeng Q."/>
            <person name="Gargeya S."/>
            <person name="Fitzgerald M."/>
            <person name="Haas B."/>
            <person name="Abouelleil A."/>
            <person name="Allen A.W."/>
            <person name="Alvarado L."/>
            <person name="Arachchi H.M."/>
            <person name="Berlin A.M."/>
            <person name="Chapman S.B."/>
            <person name="Gainer-Dewar J."/>
            <person name="Goldberg J."/>
            <person name="Griggs A."/>
            <person name="Gujja S."/>
            <person name="Hansen M."/>
            <person name="Howarth C."/>
            <person name="Imamovic A."/>
            <person name="Ireland A."/>
            <person name="Larimer J."/>
            <person name="McCowan C."/>
            <person name="Murphy C."/>
            <person name="Pearson M."/>
            <person name="Poon T.W."/>
            <person name="Priest M."/>
            <person name="Roberts A."/>
            <person name="Saif S."/>
            <person name="Shea T."/>
            <person name="Sisk P."/>
            <person name="Sykes S."/>
            <person name="Wortman J."/>
            <person name="Nusbaum C."/>
            <person name="Birren B."/>
        </authorList>
    </citation>
    <scope>NUCLEOTIDE SEQUENCE [LARGE SCALE GENOMIC DNA]</scope>
    <source>
        <strain evidence="3 5">ATCC 43197</strain>
    </source>
</reference>
<evidence type="ECO:0000313" key="4">
    <source>
        <dbReference type="Proteomes" id="UP000013783"/>
    </source>
</evidence>
<keyword evidence="1" id="KW-1133">Transmembrane helix</keyword>
<accession>R2R1K6</accession>
<dbReference type="EMBL" id="AJAK01000015">
    <property type="protein sequence ID" value="EOH77555.1"/>
    <property type="molecule type" value="Genomic_DNA"/>
</dbReference>
<keyword evidence="1" id="KW-0812">Transmembrane</keyword>
<dbReference type="AlphaFoldDB" id="R2R1K6"/>
<evidence type="ECO:0000313" key="5">
    <source>
        <dbReference type="Proteomes" id="UP000014148"/>
    </source>
</evidence>
<name>R2R1K6_9ENTE</name>
<dbReference type="Proteomes" id="UP000014148">
    <property type="component" value="Unassembled WGS sequence"/>
</dbReference>
<comment type="caution">
    <text evidence="2">The sequence shown here is derived from an EMBL/GenBank/DDBJ whole genome shotgun (WGS) entry which is preliminary data.</text>
</comment>
<evidence type="ECO:0008006" key="6">
    <source>
        <dbReference type="Google" id="ProtNLM"/>
    </source>
</evidence>
<evidence type="ECO:0000256" key="1">
    <source>
        <dbReference type="SAM" id="Phobius"/>
    </source>
</evidence>
<evidence type="ECO:0000313" key="3">
    <source>
        <dbReference type="EMBL" id="EOT64031.1"/>
    </source>
</evidence>
<sequence length="141" mass="16272">MRGMIKKISGALFILVGLLMFYCSYDNWQSNQEFIHSSKGRSLGTVHVERGVETVSFPENSYGVALDGEGRKEGEQVYIYYQRDKPYRISTTPSQYKTKKEIYGAFLSGIFLIGYVIFIQFIAPKIWRKFAQKHHLLKDGN</sequence>
<gene>
    <name evidence="3" type="ORF">I585_03228</name>
    <name evidence="2" type="ORF">UAI_02192</name>
</gene>
<dbReference type="eggNOG" id="ENOG50306PP">
    <property type="taxonomic scope" value="Bacteria"/>
</dbReference>
<dbReference type="PATRIC" id="fig|1158601.3.peg.2166"/>
<keyword evidence="5" id="KW-1185">Reference proteome</keyword>
<keyword evidence="1" id="KW-0472">Membrane</keyword>
<evidence type="ECO:0000313" key="2">
    <source>
        <dbReference type="EMBL" id="EOH77555.1"/>
    </source>
</evidence>
<feature type="transmembrane region" description="Helical" evidence="1">
    <location>
        <begin position="102"/>
        <end position="123"/>
    </location>
</feature>
<dbReference type="Proteomes" id="UP000013783">
    <property type="component" value="Unassembled WGS sequence"/>
</dbReference>
<reference evidence="2 4" key="1">
    <citation type="submission" date="2013-02" db="EMBL/GenBank/DDBJ databases">
        <title>The Genome Sequence of Enterococcus malodoratus ATCC_43197.</title>
        <authorList>
            <consortium name="The Broad Institute Genome Sequencing Platform"/>
            <consortium name="The Broad Institute Genome Sequencing Center for Infectious Disease"/>
            <person name="Earl A.M."/>
            <person name="Gilmore M.S."/>
            <person name="Lebreton F."/>
            <person name="Walker B."/>
            <person name="Young S.K."/>
            <person name="Zeng Q."/>
            <person name="Gargeya S."/>
            <person name="Fitzgerald M."/>
            <person name="Haas B."/>
            <person name="Abouelleil A."/>
            <person name="Alvarado L."/>
            <person name="Arachchi H.M."/>
            <person name="Berlin A.M."/>
            <person name="Chapman S.B."/>
            <person name="Dewar J."/>
            <person name="Goldberg J."/>
            <person name="Griggs A."/>
            <person name="Gujja S."/>
            <person name="Hansen M."/>
            <person name="Howarth C."/>
            <person name="Imamovic A."/>
            <person name="Larimer J."/>
            <person name="McCowan C."/>
            <person name="Murphy C."/>
            <person name="Neiman D."/>
            <person name="Pearson M."/>
            <person name="Priest M."/>
            <person name="Roberts A."/>
            <person name="Saif S."/>
            <person name="Shea T."/>
            <person name="Sisk P."/>
            <person name="Sykes S."/>
            <person name="Wortman J."/>
            <person name="Nusbaum C."/>
            <person name="Birren B."/>
        </authorList>
    </citation>
    <scope>NUCLEOTIDE SEQUENCE [LARGE SCALE GENOMIC DNA]</scope>
    <source>
        <strain evidence="2 4">ATCC 43197</strain>
    </source>
</reference>
<proteinExistence type="predicted"/>